<keyword evidence="3" id="KW-1185">Reference proteome</keyword>
<protein>
    <submittedName>
        <fullName evidence="2">DUF4145 domain-containing protein</fullName>
    </submittedName>
</protein>
<dbReference type="EMBL" id="CP051180">
    <property type="protein sequence ID" value="QIZ78748.1"/>
    <property type="molecule type" value="Genomic_DNA"/>
</dbReference>
<dbReference type="KEGG" id="fes:HER31_18675"/>
<dbReference type="AlphaFoldDB" id="A0A6H1UIU6"/>
<accession>A0A6H1UIU6</accession>
<reference evidence="2 3" key="1">
    <citation type="submission" date="2020-04" db="EMBL/GenBank/DDBJ databases">
        <title>Ferrimonas sp. S7 isolated from sea water.</title>
        <authorList>
            <person name="Bae S.S."/>
            <person name="Baek K."/>
        </authorList>
    </citation>
    <scope>NUCLEOTIDE SEQUENCE [LARGE SCALE GENOMIC DNA]</scope>
    <source>
        <strain evidence="2 3">S7</strain>
    </source>
</reference>
<dbReference type="RefSeq" id="WP_168663009.1">
    <property type="nucleotide sequence ID" value="NZ_CP051180.1"/>
</dbReference>
<feature type="domain" description="DUF4145" evidence="1">
    <location>
        <begin position="123"/>
        <end position="201"/>
    </location>
</feature>
<dbReference type="InterPro" id="IPR025285">
    <property type="entry name" value="DUF4145"/>
</dbReference>
<name>A0A6H1UIU6_9GAMM</name>
<gene>
    <name evidence="2" type="ORF">HER31_18675</name>
</gene>
<evidence type="ECO:0000259" key="1">
    <source>
        <dbReference type="Pfam" id="PF13643"/>
    </source>
</evidence>
<organism evidence="2 3">
    <name type="scientific">Ferrimonas lipolytica</name>
    <dbReference type="NCBI Taxonomy" id="2724191"/>
    <lineage>
        <taxon>Bacteria</taxon>
        <taxon>Pseudomonadati</taxon>
        <taxon>Pseudomonadota</taxon>
        <taxon>Gammaproteobacteria</taxon>
        <taxon>Alteromonadales</taxon>
        <taxon>Ferrimonadaceae</taxon>
        <taxon>Ferrimonas</taxon>
    </lineage>
</organism>
<evidence type="ECO:0000313" key="3">
    <source>
        <dbReference type="Proteomes" id="UP000501602"/>
    </source>
</evidence>
<proteinExistence type="predicted"/>
<dbReference type="Pfam" id="PF13643">
    <property type="entry name" value="DUF4145"/>
    <property type="match status" value="1"/>
</dbReference>
<evidence type="ECO:0000313" key="2">
    <source>
        <dbReference type="EMBL" id="QIZ78748.1"/>
    </source>
</evidence>
<sequence length="248" mass="27979">MRPESGKEKFKCPHCQTLATQRWFGVGNASKIAKDILHHFYLDYRTGLADYFQENIKSFLKDVDRDFQRSFTSFVPSGFSLSTCSSCQNYCLWVDKELKYPKLTSLPAPNSDLDDEIKELYVEATNILMDSPKGATALLRLALQKLLKQVGKSGKNINSDIKELVAEGLSPKIQQALDLLRVIGNNAVHPGQINLDDNSDIAHKLFSILNFIAEELITKPKELDELYSGLIPEETQEHIKQRDKSTAT</sequence>
<dbReference type="Proteomes" id="UP000501602">
    <property type="component" value="Chromosome"/>
</dbReference>